<keyword evidence="7" id="KW-1185">Reference proteome</keyword>
<dbReference type="InterPro" id="IPR001387">
    <property type="entry name" value="Cro/C1-type_HTH"/>
</dbReference>
<accession>A0A975BEZ8</accession>
<dbReference type="GO" id="GO:0003677">
    <property type="term" value="F:DNA binding"/>
    <property type="evidence" value="ECO:0007669"/>
    <property type="project" value="UniProtKB-KW"/>
</dbReference>
<reference evidence="6" key="1">
    <citation type="journal article" date="2021" name="Microb. Physiol.">
        <title>Proteogenomic Insights into the Physiology of Marine, Sulfate-Reducing, Filamentous Desulfonema limicola and Desulfonema magnum.</title>
        <authorList>
            <person name="Schnaars V."/>
            <person name="Wohlbrand L."/>
            <person name="Scheve S."/>
            <person name="Hinrichs C."/>
            <person name="Reinhardt R."/>
            <person name="Rabus R."/>
        </authorList>
    </citation>
    <scope>NUCLEOTIDE SEQUENCE</scope>
    <source>
        <strain evidence="6">5ac10</strain>
    </source>
</reference>
<evidence type="ECO:0000313" key="7">
    <source>
        <dbReference type="Proteomes" id="UP000663720"/>
    </source>
</evidence>
<keyword evidence="4" id="KW-0804">Transcription</keyword>
<dbReference type="KEGG" id="dli:dnl_63140"/>
<dbReference type="InterPro" id="IPR038722">
    <property type="entry name" value="Ner_HTH_dom"/>
</dbReference>
<evidence type="ECO:0000256" key="3">
    <source>
        <dbReference type="ARBA" id="ARBA00023125"/>
    </source>
</evidence>
<dbReference type="CDD" id="cd00093">
    <property type="entry name" value="HTH_XRE"/>
    <property type="match status" value="1"/>
</dbReference>
<evidence type="ECO:0000256" key="1">
    <source>
        <dbReference type="ARBA" id="ARBA00006157"/>
    </source>
</evidence>
<keyword evidence="3" id="KW-0238">DNA-binding</keyword>
<proteinExistence type="inferred from homology"/>
<evidence type="ECO:0000313" key="6">
    <source>
        <dbReference type="EMBL" id="QTA83890.1"/>
    </source>
</evidence>
<dbReference type="SMART" id="SM00530">
    <property type="entry name" value="HTH_XRE"/>
    <property type="match status" value="1"/>
</dbReference>
<comment type="similarity">
    <text evidence="1">Belongs to the ner transcriptional regulatory family.</text>
</comment>
<evidence type="ECO:0000256" key="2">
    <source>
        <dbReference type="ARBA" id="ARBA00023015"/>
    </source>
</evidence>
<evidence type="ECO:0000259" key="5">
    <source>
        <dbReference type="PROSITE" id="PS50943"/>
    </source>
</evidence>
<dbReference type="Pfam" id="PF13693">
    <property type="entry name" value="HTH_35"/>
    <property type="match status" value="1"/>
</dbReference>
<organism evidence="6 7">
    <name type="scientific">Desulfonema limicola</name>
    <dbReference type="NCBI Taxonomy" id="45656"/>
    <lineage>
        <taxon>Bacteria</taxon>
        <taxon>Pseudomonadati</taxon>
        <taxon>Thermodesulfobacteriota</taxon>
        <taxon>Desulfobacteria</taxon>
        <taxon>Desulfobacterales</taxon>
        <taxon>Desulfococcaceae</taxon>
        <taxon>Desulfonema</taxon>
    </lineage>
</organism>
<feature type="domain" description="HTH cro/C1-type" evidence="5">
    <location>
        <begin position="6"/>
        <end position="59"/>
    </location>
</feature>
<sequence length="65" mass="7204">MNAKNIKEAVKAKGMTIKKLSKEIGYTRSHVSNVIHGHHESPRVRKAISDLLGKTPQQLWAKTAA</sequence>
<dbReference type="InterPro" id="IPR010982">
    <property type="entry name" value="Lambda_DNA-bd_dom_sf"/>
</dbReference>
<gene>
    <name evidence="6" type="ORF">dnl_63140</name>
</gene>
<dbReference type="Proteomes" id="UP000663720">
    <property type="component" value="Chromosome"/>
</dbReference>
<evidence type="ECO:0000256" key="4">
    <source>
        <dbReference type="ARBA" id="ARBA00023163"/>
    </source>
</evidence>
<dbReference type="Gene3D" id="1.10.260.40">
    <property type="entry name" value="lambda repressor-like DNA-binding domains"/>
    <property type="match status" value="1"/>
</dbReference>
<dbReference type="AlphaFoldDB" id="A0A975BEZ8"/>
<dbReference type="EMBL" id="CP061799">
    <property type="protein sequence ID" value="QTA83890.1"/>
    <property type="molecule type" value="Genomic_DNA"/>
</dbReference>
<dbReference type="SUPFAM" id="SSF47413">
    <property type="entry name" value="lambda repressor-like DNA-binding domains"/>
    <property type="match status" value="1"/>
</dbReference>
<protein>
    <submittedName>
        <fullName evidence="6">HTH domain-containing protein, Cro/C1-type</fullName>
    </submittedName>
</protein>
<keyword evidence="2" id="KW-0805">Transcription regulation</keyword>
<dbReference type="RefSeq" id="WP_207689673.1">
    <property type="nucleotide sequence ID" value="NZ_CP061799.1"/>
</dbReference>
<name>A0A975BEZ8_9BACT</name>
<dbReference type="PROSITE" id="PS50943">
    <property type="entry name" value="HTH_CROC1"/>
    <property type="match status" value="1"/>
</dbReference>